<evidence type="ECO:0008006" key="3">
    <source>
        <dbReference type="Google" id="ProtNLM"/>
    </source>
</evidence>
<protein>
    <recommendedName>
        <fullName evidence="3">Nucleotidyl transferase AbiEii/AbiGii toxin family protein</fullName>
    </recommendedName>
</protein>
<evidence type="ECO:0000313" key="1">
    <source>
        <dbReference type="EMBL" id="PKL72533.1"/>
    </source>
</evidence>
<reference evidence="1 2" key="1">
    <citation type="journal article" date="2017" name="ISME J.">
        <title>Potential for microbial H2 and metal transformations associated with novel bacteria and archaea in deep terrestrial subsurface sediments.</title>
        <authorList>
            <person name="Hernsdorf A.W."/>
            <person name="Amano Y."/>
            <person name="Miyakawa K."/>
            <person name="Ise K."/>
            <person name="Suzuki Y."/>
            <person name="Anantharaman K."/>
            <person name="Probst A."/>
            <person name="Burstein D."/>
            <person name="Thomas B.C."/>
            <person name="Banfield J.F."/>
        </authorList>
    </citation>
    <scope>NUCLEOTIDE SEQUENCE [LARGE SCALE GENOMIC DNA]</scope>
    <source>
        <strain evidence="1">HGW-Kuenenbacteria-1</strain>
    </source>
</reference>
<comment type="caution">
    <text evidence="1">The sequence shown here is derived from an EMBL/GenBank/DDBJ whole genome shotgun (WGS) entry which is preliminary data.</text>
</comment>
<dbReference type="Pfam" id="PF08843">
    <property type="entry name" value="AbiEii"/>
    <property type="match status" value="1"/>
</dbReference>
<dbReference type="InterPro" id="IPR014942">
    <property type="entry name" value="AbiEii"/>
</dbReference>
<dbReference type="AlphaFoldDB" id="A0A2N1UNZ6"/>
<name>A0A2N1UNZ6_9BACT</name>
<evidence type="ECO:0000313" key="2">
    <source>
        <dbReference type="Proteomes" id="UP000233414"/>
    </source>
</evidence>
<dbReference type="Proteomes" id="UP000233414">
    <property type="component" value="Unassembled WGS sequence"/>
</dbReference>
<proteinExistence type="predicted"/>
<sequence length="209" mass="24857">MQDKFHKEILTKEQIELLPLVKEFIKDFGLVGGTAIALQIGHRESIDFDLFSNKEFNNVKIKKITVKNKYKISKVYKDELGQFTFFIKNVQFTFFHYPFEINYSERFDKIIKMSDLLTLAAMKAYALGRRAKWKDYVDLYFIIRDFHSVKEIVKKAGEIFGPEFNEKLFKIHLSYFNDINYQEEVIFKKGFEVDDKIIKKALINFSLEK</sequence>
<organism evidence="1 2">
    <name type="scientific">Candidatus Kuenenbacteria bacterium HGW-Kuenenbacteria-1</name>
    <dbReference type="NCBI Taxonomy" id="2013812"/>
    <lineage>
        <taxon>Bacteria</taxon>
        <taxon>Candidatus Kueneniibacteriota</taxon>
    </lineage>
</organism>
<accession>A0A2N1UNZ6</accession>
<gene>
    <name evidence="1" type="ORF">CVV26_00790</name>
</gene>
<dbReference type="EMBL" id="PGYQ01000002">
    <property type="protein sequence ID" value="PKL72533.1"/>
    <property type="molecule type" value="Genomic_DNA"/>
</dbReference>